<protein>
    <recommendedName>
        <fullName evidence="1">N-acetyltransferase domain-containing protein</fullName>
    </recommendedName>
</protein>
<keyword evidence="3" id="KW-1185">Reference proteome</keyword>
<dbReference type="Proteomes" id="UP001276659">
    <property type="component" value="Unassembled WGS sequence"/>
</dbReference>
<dbReference type="CDD" id="cd04301">
    <property type="entry name" value="NAT_SF"/>
    <property type="match status" value="1"/>
</dbReference>
<dbReference type="InterPro" id="IPR052523">
    <property type="entry name" value="Trichothecene_AcTrans"/>
</dbReference>
<dbReference type="InterPro" id="IPR000182">
    <property type="entry name" value="GNAT_dom"/>
</dbReference>
<dbReference type="SUPFAM" id="SSF55729">
    <property type="entry name" value="Acyl-CoA N-acyltransferases (Nat)"/>
    <property type="match status" value="1"/>
</dbReference>
<dbReference type="PROSITE" id="PS51186">
    <property type="entry name" value="GNAT"/>
    <property type="match status" value="1"/>
</dbReference>
<evidence type="ECO:0000259" key="1">
    <source>
        <dbReference type="PROSITE" id="PS51186"/>
    </source>
</evidence>
<gene>
    <name evidence="2" type="ORF">OEA41_006175</name>
</gene>
<dbReference type="PANTHER" id="PTHR42791">
    <property type="entry name" value="GNAT FAMILY ACETYLTRANSFERASE"/>
    <property type="match status" value="1"/>
</dbReference>
<dbReference type="GO" id="GO:0016747">
    <property type="term" value="F:acyltransferase activity, transferring groups other than amino-acyl groups"/>
    <property type="evidence" value="ECO:0007669"/>
    <property type="project" value="InterPro"/>
</dbReference>
<dbReference type="EMBL" id="JASNWA010000007">
    <property type="protein sequence ID" value="KAK3172850.1"/>
    <property type="molecule type" value="Genomic_DNA"/>
</dbReference>
<reference evidence="2" key="1">
    <citation type="submission" date="2022-11" db="EMBL/GenBank/DDBJ databases">
        <title>Chromosomal genome sequence assembly and mating type (MAT) locus characterization of the leprose asexual lichenized fungus Lepraria neglecta (Nyl.) Erichsen.</title>
        <authorList>
            <person name="Allen J.L."/>
            <person name="Pfeffer B."/>
        </authorList>
    </citation>
    <scope>NUCLEOTIDE SEQUENCE</scope>
    <source>
        <strain evidence="2">Allen 5258</strain>
    </source>
</reference>
<dbReference type="InterPro" id="IPR016181">
    <property type="entry name" value="Acyl_CoA_acyltransferase"/>
</dbReference>
<proteinExistence type="predicted"/>
<accession>A0AAD9Z779</accession>
<feature type="domain" description="N-acetyltransferase" evidence="1">
    <location>
        <begin position="85"/>
        <end position="228"/>
    </location>
</feature>
<evidence type="ECO:0000313" key="3">
    <source>
        <dbReference type="Proteomes" id="UP001276659"/>
    </source>
</evidence>
<evidence type="ECO:0000313" key="2">
    <source>
        <dbReference type="EMBL" id="KAK3172850.1"/>
    </source>
</evidence>
<sequence length="242" mass="27532">MAFSLHPANPEDARDITTIFQEAFKHDHIMSHFHPRTPKEIKDDRDLKFFHDSLVEGDKYGGRFTKVVDNSTGKTVAFSRWVYPYTLTPEQKAEKEARAIDREQEEPPEGANKELMDDFFRQLFEGRKKWIVPEETYSYAQLTQSPVLHILAVHPSHQRLGLGSMLIRPGLEAADKAGAKTFIEASPSGLPLYLRHGWEPVDEMVIDMRPHGGHEIARQKCLMREAKAGNKEGKVDVGKLEG</sequence>
<dbReference type="Pfam" id="PF13673">
    <property type="entry name" value="Acetyltransf_10"/>
    <property type="match status" value="1"/>
</dbReference>
<dbReference type="AlphaFoldDB" id="A0AAD9Z779"/>
<name>A0AAD9Z779_9LECA</name>
<dbReference type="PANTHER" id="PTHR42791:SF2">
    <property type="entry name" value="N-ACETYLTRANSFERASE DOMAIN-CONTAINING PROTEIN"/>
    <property type="match status" value="1"/>
</dbReference>
<comment type="caution">
    <text evidence="2">The sequence shown here is derived from an EMBL/GenBank/DDBJ whole genome shotgun (WGS) entry which is preliminary data.</text>
</comment>
<dbReference type="Gene3D" id="3.40.630.30">
    <property type="match status" value="1"/>
</dbReference>
<organism evidence="2 3">
    <name type="scientific">Lepraria neglecta</name>
    <dbReference type="NCBI Taxonomy" id="209136"/>
    <lineage>
        <taxon>Eukaryota</taxon>
        <taxon>Fungi</taxon>
        <taxon>Dikarya</taxon>
        <taxon>Ascomycota</taxon>
        <taxon>Pezizomycotina</taxon>
        <taxon>Lecanoromycetes</taxon>
        <taxon>OSLEUM clade</taxon>
        <taxon>Lecanoromycetidae</taxon>
        <taxon>Lecanorales</taxon>
        <taxon>Lecanorineae</taxon>
        <taxon>Stereocaulaceae</taxon>
        <taxon>Lepraria</taxon>
    </lineage>
</organism>